<feature type="transmembrane region" description="Helical" evidence="1">
    <location>
        <begin position="89"/>
        <end position="112"/>
    </location>
</feature>
<accession>A0ABT3SF37</accession>
<comment type="caution">
    <text evidence="2">The sequence shown here is derived from an EMBL/GenBank/DDBJ whole genome shotgun (WGS) entry which is preliminary data.</text>
</comment>
<keyword evidence="1" id="KW-0812">Transmembrane</keyword>
<feature type="transmembrane region" description="Helical" evidence="1">
    <location>
        <begin position="52"/>
        <end position="77"/>
    </location>
</feature>
<sequence>MNARTQRLCAWCAPALMVIFFIGFWLIARFIPPPSPAWSAAEIADFYRQNSFRIKLGITIAMWSGMLCTPWVIALGLQMKRIEGRWAPLALTQMGLGILLPMQFMVPFYFFLTGAYRNGRSDEAIQTLNDLGWLPFAGLIFTWATQCIVFGIAVIKDKHSRPIFPRWSGYLSLWCGIVTLGSQLDVFFTDGPLAWNGAITWWLLLVVFFVWMLSLTYVMLQAINDHEKEYAAEALSSAASA</sequence>
<evidence type="ECO:0000313" key="2">
    <source>
        <dbReference type="EMBL" id="MCX2938108.1"/>
    </source>
</evidence>
<dbReference type="Proteomes" id="UP001300745">
    <property type="component" value="Unassembled WGS sequence"/>
</dbReference>
<feature type="transmembrane region" description="Helical" evidence="1">
    <location>
        <begin position="132"/>
        <end position="155"/>
    </location>
</feature>
<proteinExistence type="predicted"/>
<name>A0ABT3SF37_9MYCO</name>
<feature type="transmembrane region" description="Helical" evidence="1">
    <location>
        <begin position="12"/>
        <end position="32"/>
    </location>
</feature>
<organism evidence="2 3">
    <name type="scientific">Mycobacterium pinniadriaticum</name>
    <dbReference type="NCBI Taxonomy" id="2994102"/>
    <lineage>
        <taxon>Bacteria</taxon>
        <taxon>Bacillati</taxon>
        <taxon>Actinomycetota</taxon>
        <taxon>Actinomycetes</taxon>
        <taxon>Mycobacteriales</taxon>
        <taxon>Mycobacteriaceae</taxon>
        <taxon>Mycobacterium</taxon>
    </lineage>
</organism>
<gene>
    <name evidence="2" type="ORF">ORI27_15480</name>
</gene>
<keyword evidence="3" id="KW-1185">Reference proteome</keyword>
<protein>
    <recommendedName>
        <fullName evidence="4">DUF4328 domain-containing protein</fullName>
    </recommendedName>
</protein>
<keyword evidence="1" id="KW-1133">Transmembrane helix</keyword>
<keyword evidence="1" id="KW-0472">Membrane</keyword>
<reference evidence="2 3" key="1">
    <citation type="submission" date="2022-11" db="EMBL/GenBank/DDBJ databases">
        <title>Mycobacterium sp. nov.</title>
        <authorList>
            <person name="Papic B."/>
            <person name="Spicic S."/>
            <person name="Duvnjak S."/>
        </authorList>
    </citation>
    <scope>NUCLEOTIDE SEQUENCE [LARGE SCALE GENOMIC DNA]</scope>
    <source>
        <strain evidence="2 3">CVI_P4</strain>
    </source>
</reference>
<evidence type="ECO:0008006" key="4">
    <source>
        <dbReference type="Google" id="ProtNLM"/>
    </source>
</evidence>
<dbReference type="RefSeq" id="WP_265997966.1">
    <property type="nucleotide sequence ID" value="NZ_JAPJDN010000012.1"/>
</dbReference>
<feature type="transmembrane region" description="Helical" evidence="1">
    <location>
        <begin position="199"/>
        <end position="220"/>
    </location>
</feature>
<evidence type="ECO:0000313" key="3">
    <source>
        <dbReference type="Proteomes" id="UP001300745"/>
    </source>
</evidence>
<feature type="transmembrane region" description="Helical" evidence="1">
    <location>
        <begin position="167"/>
        <end position="187"/>
    </location>
</feature>
<evidence type="ECO:0000256" key="1">
    <source>
        <dbReference type="SAM" id="Phobius"/>
    </source>
</evidence>
<dbReference type="EMBL" id="JAPJDO010000012">
    <property type="protein sequence ID" value="MCX2938108.1"/>
    <property type="molecule type" value="Genomic_DNA"/>
</dbReference>